<dbReference type="SUPFAM" id="SSF48452">
    <property type="entry name" value="TPR-like"/>
    <property type="match status" value="1"/>
</dbReference>
<dbReference type="RefSeq" id="WP_014799391.1">
    <property type="nucleotide sequence ID" value="NC_018018.1"/>
</dbReference>
<evidence type="ECO:0000259" key="5">
    <source>
        <dbReference type="Pfam" id="PF07228"/>
    </source>
</evidence>
<dbReference type="Gene3D" id="1.25.40.10">
    <property type="entry name" value="Tetratricopeptide repeat domain"/>
    <property type="match status" value="1"/>
</dbReference>
<dbReference type="InterPro" id="IPR001932">
    <property type="entry name" value="PPM-type_phosphatase-like_dom"/>
</dbReference>
<dbReference type="AlphaFoldDB" id="I4APT2"/>
<dbReference type="InterPro" id="IPR052016">
    <property type="entry name" value="Bact_Sigma-Reg"/>
</dbReference>
<feature type="chain" id="PRO_5003686008" evidence="4">
    <location>
        <begin position="21"/>
        <end position="621"/>
    </location>
</feature>
<keyword evidence="1" id="KW-0378">Hydrolase</keyword>
<protein>
    <submittedName>
        <fullName evidence="6">Stage II sporulation protein E (SpoIIE)</fullName>
    </submittedName>
</protein>
<dbReference type="Proteomes" id="UP000006054">
    <property type="component" value="Chromosome"/>
</dbReference>
<keyword evidence="2" id="KW-0175">Coiled coil</keyword>
<evidence type="ECO:0000313" key="7">
    <source>
        <dbReference type="Proteomes" id="UP000006054"/>
    </source>
</evidence>
<dbReference type="KEGG" id="fli:Fleli_3652"/>
<feature type="signal peptide" evidence="4">
    <location>
        <begin position="1"/>
        <end position="20"/>
    </location>
</feature>
<dbReference type="EMBL" id="CP003345">
    <property type="protein sequence ID" value="AFM05967.1"/>
    <property type="molecule type" value="Genomic_DNA"/>
</dbReference>
<feature type="domain" description="PPM-type phosphatase" evidence="5">
    <location>
        <begin position="422"/>
        <end position="617"/>
    </location>
</feature>
<keyword evidence="4" id="KW-0732">Signal</keyword>
<dbReference type="SMART" id="SM00028">
    <property type="entry name" value="TPR"/>
    <property type="match status" value="3"/>
</dbReference>
<proteinExistence type="predicted"/>
<accession>I4APT2</accession>
<evidence type="ECO:0000313" key="6">
    <source>
        <dbReference type="EMBL" id="AFM05967.1"/>
    </source>
</evidence>
<dbReference type="Pfam" id="PF13424">
    <property type="entry name" value="TPR_12"/>
    <property type="match status" value="1"/>
</dbReference>
<evidence type="ECO:0000256" key="1">
    <source>
        <dbReference type="ARBA" id="ARBA00022801"/>
    </source>
</evidence>
<organism evidence="6 7">
    <name type="scientific">Bernardetia litoralis (strain ATCC 23117 / DSM 6794 / NBRC 15988 / NCIMB 1366 / Fx l1 / Sio-4)</name>
    <name type="common">Flexibacter litoralis</name>
    <dbReference type="NCBI Taxonomy" id="880071"/>
    <lineage>
        <taxon>Bacteria</taxon>
        <taxon>Pseudomonadati</taxon>
        <taxon>Bacteroidota</taxon>
        <taxon>Cytophagia</taxon>
        <taxon>Cytophagales</taxon>
        <taxon>Bernardetiaceae</taxon>
        <taxon>Bernardetia</taxon>
    </lineage>
</organism>
<keyword evidence="7" id="KW-1185">Reference proteome</keyword>
<feature type="transmembrane region" description="Helical" evidence="3">
    <location>
        <begin position="303"/>
        <end position="323"/>
    </location>
</feature>
<dbReference type="InterPro" id="IPR036457">
    <property type="entry name" value="PPM-type-like_dom_sf"/>
</dbReference>
<dbReference type="Pfam" id="PF07228">
    <property type="entry name" value="SpoIIE"/>
    <property type="match status" value="1"/>
</dbReference>
<name>I4APT2_BERLS</name>
<keyword evidence="3" id="KW-1133">Transmembrane helix</keyword>
<dbReference type="InterPro" id="IPR019734">
    <property type="entry name" value="TPR_rpt"/>
</dbReference>
<dbReference type="eggNOG" id="COG2208">
    <property type="taxonomic scope" value="Bacteria"/>
</dbReference>
<reference evidence="7" key="1">
    <citation type="submission" date="2012-06" db="EMBL/GenBank/DDBJ databases">
        <title>The complete genome of Flexibacter litoralis DSM 6794.</title>
        <authorList>
            <person name="Lucas S."/>
            <person name="Copeland A."/>
            <person name="Lapidus A."/>
            <person name="Glavina del Rio T."/>
            <person name="Dalin E."/>
            <person name="Tice H."/>
            <person name="Bruce D."/>
            <person name="Goodwin L."/>
            <person name="Pitluck S."/>
            <person name="Peters L."/>
            <person name="Ovchinnikova G."/>
            <person name="Lu M."/>
            <person name="Kyrpides N."/>
            <person name="Mavromatis K."/>
            <person name="Ivanova N."/>
            <person name="Brettin T."/>
            <person name="Detter J.C."/>
            <person name="Han C."/>
            <person name="Larimer F."/>
            <person name="Land M."/>
            <person name="Hauser L."/>
            <person name="Markowitz V."/>
            <person name="Cheng J.-F."/>
            <person name="Hugenholtz P."/>
            <person name="Woyke T."/>
            <person name="Wu D."/>
            <person name="Spring S."/>
            <person name="Lang E."/>
            <person name="Kopitz M."/>
            <person name="Brambilla E."/>
            <person name="Klenk H.-P."/>
            <person name="Eisen J.A."/>
        </authorList>
    </citation>
    <scope>NUCLEOTIDE SEQUENCE [LARGE SCALE GENOMIC DNA]</scope>
    <source>
        <strain evidence="7">ATCC 23117 / DSM 6794 / NBRC 15988 / NCIMB 1366 / Sio-4</strain>
    </source>
</reference>
<evidence type="ECO:0000256" key="2">
    <source>
        <dbReference type="SAM" id="Coils"/>
    </source>
</evidence>
<dbReference type="InterPro" id="IPR011990">
    <property type="entry name" value="TPR-like_helical_dom_sf"/>
</dbReference>
<dbReference type="STRING" id="880071.Fleli_3652"/>
<feature type="coiled-coil region" evidence="2">
    <location>
        <begin position="212"/>
        <end position="374"/>
    </location>
</feature>
<dbReference type="GO" id="GO:0016791">
    <property type="term" value="F:phosphatase activity"/>
    <property type="evidence" value="ECO:0007669"/>
    <property type="project" value="TreeGrafter"/>
</dbReference>
<keyword evidence="3" id="KW-0472">Membrane</keyword>
<gene>
    <name evidence="6" type="ordered locus">Fleli_3652</name>
</gene>
<dbReference type="HOGENOM" id="CLU_015802_0_0_10"/>
<dbReference type="PANTHER" id="PTHR43156:SF9">
    <property type="entry name" value="HAMP DOMAIN-CONTAINING PROTEIN"/>
    <property type="match status" value="1"/>
</dbReference>
<sequence precursor="true">MRIYLLFFILYFSCIYSVTAQFVTNDGKKLTVEICLEKSKERENQSDYRGASDFMNKAALIHWDKKELRPAITYFQKSLFFNQKVDNQSGMYGIYSNLATIYADLEQFDSALIFFQKTLEGRKQLGVREAIISAQINTSVVLNNLKRHDEAAQHLLDGLDLAKESLDLEQMRSLYGMLAETYDKAGNNEKTKYYFDLYRNFHEMSQQRKIAIVSAEADKARLQAALAKTQKQRAELEIALKNTKLKEQEKHIESKNETLNKLESNFTKQELAYKVLQQETDLKDAKNAQEQAENEKKIARQRLYIGMFAGILLFALIGIIFIFRSKQQKKKANLKLQEKNNEISFQQAQIMKQNHELETALDDIENKNEQITSSITYAKRIQEAMLPNISNIQKVLPESFIFFRPRDIVSGDFYFFHHFEKEQKTILAAVDCTGHGVPGAFMSMIGNEILSRIVAENHIKSPAKILNQLNQGIKTALHKDETHIHDGMDLAIVCIDKKNKTLTFAGAKNPIFYIQNNQLEVIKGDKMPIGGSEREHKNNFTEHIIDISVPTTFYIFSDGFQDQFGGEKGRKFMVKNFRNLLFDIHTKNTAEQKQILYQTLKNWMGNKHKSIDDVLVIGGKV</sequence>
<dbReference type="eggNOG" id="COG0457">
    <property type="taxonomic scope" value="Bacteria"/>
</dbReference>
<dbReference type="PANTHER" id="PTHR43156">
    <property type="entry name" value="STAGE II SPORULATION PROTEIN E-RELATED"/>
    <property type="match status" value="1"/>
</dbReference>
<evidence type="ECO:0000256" key="4">
    <source>
        <dbReference type="SAM" id="SignalP"/>
    </source>
</evidence>
<evidence type="ECO:0000256" key="3">
    <source>
        <dbReference type="SAM" id="Phobius"/>
    </source>
</evidence>
<keyword evidence="3" id="KW-0812">Transmembrane</keyword>
<dbReference type="OrthoDB" id="1119265at2"/>
<dbReference type="Gene3D" id="3.60.40.10">
    <property type="entry name" value="PPM-type phosphatase domain"/>
    <property type="match status" value="1"/>
</dbReference>